<name>A0AAU7DTA7_9MICO</name>
<feature type="active site" description="Tele-phosphohistidine intermediate" evidence="1">
    <location>
        <position position="11"/>
    </location>
</feature>
<dbReference type="AlphaFoldDB" id="A0AAU7DTA7"/>
<feature type="binding site" evidence="2">
    <location>
        <position position="61"/>
    </location>
    <ligand>
        <name>substrate</name>
    </ligand>
</feature>
<dbReference type="EC" id="3.1.3.-" evidence="3"/>
<keyword evidence="3" id="KW-0378">Hydrolase</keyword>
<dbReference type="GO" id="GO:0016791">
    <property type="term" value="F:phosphatase activity"/>
    <property type="evidence" value="ECO:0007669"/>
    <property type="project" value="TreeGrafter"/>
</dbReference>
<dbReference type="Pfam" id="PF00300">
    <property type="entry name" value="His_Phos_1"/>
    <property type="match status" value="1"/>
</dbReference>
<accession>A0AAU7DTA7</accession>
<protein>
    <submittedName>
        <fullName evidence="3">Histidine phosphatase family protein</fullName>
        <ecNumber evidence="3">3.1.3.-</ecNumber>
    </submittedName>
</protein>
<sequence length="222" mass="24129">MSAGSVVFVRHGRTRYNAAMRLQGQVDIELDEVGKWQATSGAQAFVLGVTPTRIVASDLDRAHATALEIAKLTGQEVGIDSRLRERSFGPWEGLTRPEIEVRWPNEFALWTSGLEPNLQGMETKAVVAQRMIAAIEDHSADLSPKDTLVLVSHGAAITSTLIALLGQDPADWRGLGGLQNVHWSRISKNTAADAAPRWRLIEHNVGLSAQHGNQAWADGITN</sequence>
<dbReference type="InterPro" id="IPR050275">
    <property type="entry name" value="PGM_Phosphatase"/>
</dbReference>
<dbReference type="Gene3D" id="3.40.50.1240">
    <property type="entry name" value="Phosphoglycerate mutase-like"/>
    <property type="match status" value="1"/>
</dbReference>
<dbReference type="InterPro" id="IPR013078">
    <property type="entry name" value="His_Pase_superF_clade-1"/>
</dbReference>
<gene>
    <name evidence="3" type="ORF">V5R04_09490</name>
</gene>
<dbReference type="CDD" id="cd07067">
    <property type="entry name" value="HP_PGM_like"/>
    <property type="match status" value="1"/>
</dbReference>
<evidence type="ECO:0000313" key="3">
    <source>
        <dbReference type="EMBL" id="XBH20478.1"/>
    </source>
</evidence>
<dbReference type="InterPro" id="IPR029033">
    <property type="entry name" value="His_PPase_superfam"/>
</dbReference>
<evidence type="ECO:0000256" key="1">
    <source>
        <dbReference type="PIRSR" id="PIRSR613078-1"/>
    </source>
</evidence>
<dbReference type="GO" id="GO:0005737">
    <property type="term" value="C:cytoplasm"/>
    <property type="evidence" value="ECO:0007669"/>
    <property type="project" value="TreeGrafter"/>
</dbReference>
<feature type="active site" description="Proton donor/acceptor" evidence="1">
    <location>
        <position position="85"/>
    </location>
</feature>
<dbReference type="PANTHER" id="PTHR48100:SF62">
    <property type="entry name" value="GLUCOSYL-3-PHOSPHOGLYCERATE PHOSPHATASE"/>
    <property type="match status" value="1"/>
</dbReference>
<proteinExistence type="predicted"/>
<reference evidence="3" key="1">
    <citation type="submission" date="2024-02" db="EMBL/GenBank/DDBJ databases">
        <title>Tomenella chthoni gen. nov. sp. nov., a member of the family Jonesiaceae isolated from bat guano.</title>
        <authorList>
            <person name="Miller S.L."/>
            <person name="King J."/>
            <person name="Sankaranarayanan K."/>
            <person name="Lawson P.A."/>
        </authorList>
    </citation>
    <scope>NUCLEOTIDE SEQUENCE</scope>
    <source>
        <strain evidence="3">BS-20</strain>
    </source>
</reference>
<evidence type="ECO:0000256" key="2">
    <source>
        <dbReference type="PIRSR" id="PIRSR613078-2"/>
    </source>
</evidence>
<dbReference type="SUPFAM" id="SSF53254">
    <property type="entry name" value="Phosphoglycerate mutase-like"/>
    <property type="match status" value="1"/>
</dbReference>
<dbReference type="EMBL" id="CP146203">
    <property type="protein sequence ID" value="XBH20478.1"/>
    <property type="molecule type" value="Genomic_DNA"/>
</dbReference>
<dbReference type="SMART" id="SM00855">
    <property type="entry name" value="PGAM"/>
    <property type="match status" value="1"/>
</dbReference>
<dbReference type="PANTHER" id="PTHR48100">
    <property type="entry name" value="BROAD-SPECIFICITY PHOSPHATASE YOR283W-RELATED"/>
    <property type="match status" value="1"/>
</dbReference>
<feature type="binding site" evidence="2">
    <location>
        <begin position="10"/>
        <end position="17"/>
    </location>
    <ligand>
        <name>substrate</name>
    </ligand>
</feature>
<organism evidence="3">
    <name type="scientific">Jonesiaceae bacterium BS-20</name>
    <dbReference type="NCBI Taxonomy" id="3120821"/>
    <lineage>
        <taxon>Bacteria</taxon>
        <taxon>Bacillati</taxon>
        <taxon>Actinomycetota</taxon>
        <taxon>Actinomycetes</taxon>
        <taxon>Micrococcales</taxon>
        <taxon>Jonesiaceae</taxon>
    </lineage>
</organism>